<dbReference type="InterPro" id="IPR006153">
    <property type="entry name" value="Cation/H_exchanger_TM"/>
</dbReference>
<name>A0ABW2CN90_9ACTN</name>
<feature type="transmembrane region" description="Helical" evidence="7">
    <location>
        <begin position="219"/>
        <end position="238"/>
    </location>
</feature>
<feature type="domain" description="Cation/H+ exchanger transmembrane" evidence="8">
    <location>
        <begin position="31"/>
        <end position="409"/>
    </location>
</feature>
<feature type="transmembrane region" description="Helical" evidence="7">
    <location>
        <begin position="185"/>
        <end position="207"/>
    </location>
</feature>
<feature type="transmembrane region" description="Helical" evidence="7">
    <location>
        <begin position="301"/>
        <end position="320"/>
    </location>
</feature>
<evidence type="ECO:0000256" key="3">
    <source>
        <dbReference type="ARBA" id="ARBA00022692"/>
    </source>
</evidence>
<evidence type="ECO:0000259" key="8">
    <source>
        <dbReference type="Pfam" id="PF00999"/>
    </source>
</evidence>
<feature type="transmembrane region" description="Helical" evidence="7">
    <location>
        <begin position="113"/>
        <end position="138"/>
    </location>
</feature>
<dbReference type="Proteomes" id="UP001596380">
    <property type="component" value="Unassembled WGS sequence"/>
</dbReference>
<dbReference type="Pfam" id="PF00999">
    <property type="entry name" value="Na_H_Exchanger"/>
    <property type="match status" value="1"/>
</dbReference>
<feature type="transmembrane region" description="Helical" evidence="7">
    <location>
        <begin position="245"/>
        <end position="266"/>
    </location>
</feature>
<feature type="transmembrane region" description="Helical" evidence="7">
    <location>
        <begin position="17"/>
        <end position="35"/>
    </location>
</feature>
<comment type="caution">
    <text evidence="9">The sequence shown here is derived from an EMBL/GenBank/DDBJ whole genome shotgun (WGS) entry which is preliminary data.</text>
</comment>
<keyword evidence="3 7" id="KW-0812">Transmembrane</keyword>
<dbReference type="EMBL" id="JBHSXS010000018">
    <property type="protein sequence ID" value="MFC6883264.1"/>
    <property type="molecule type" value="Genomic_DNA"/>
</dbReference>
<organism evidence="9 10">
    <name type="scientific">Actinomadura yumaensis</name>
    <dbReference type="NCBI Taxonomy" id="111807"/>
    <lineage>
        <taxon>Bacteria</taxon>
        <taxon>Bacillati</taxon>
        <taxon>Actinomycetota</taxon>
        <taxon>Actinomycetes</taxon>
        <taxon>Streptosporangiales</taxon>
        <taxon>Thermomonosporaceae</taxon>
        <taxon>Actinomadura</taxon>
    </lineage>
</organism>
<evidence type="ECO:0000256" key="2">
    <source>
        <dbReference type="ARBA" id="ARBA00022448"/>
    </source>
</evidence>
<gene>
    <name evidence="9" type="ORF">ACFQKB_26145</name>
</gene>
<dbReference type="RefSeq" id="WP_160822508.1">
    <property type="nucleotide sequence ID" value="NZ_JBHSXE010000001.1"/>
</dbReference>
<evidence type="ECO:0000256" key="4">
    <source>
        <dbReference type="ARBA" id="ARBA00022989"/>
    </source>
</evidence>
<comment type="subcellular location">
    <subcellularLocation>
        <location evidence="1">Membrane</location>
        <topology evidence="1">Multi-pass membrane protein</topology>
    </subcellularLocation>
</comment>
<evidence type="ECO:0000256" key="6">
    <source>
        <dbReference type="ARBA" id="ARBA00023136"/>
    </source>
</evidence>
<keyword evidence="4 7" id="KW-1133">Transmembrane helix</keyword>
<feature type="transmembrane region" description="Helical" evidence="7">
    <location>
        <begin position="397"/>
        <end position="418"/>
    </location>
</feature>
<evidence type="ECO:0000256" key="1">
    <source>
        <dbReference type="ARBA" id="ARBA00004141"/>
    </source>
</evidence>
<proteinExistence type="predicted"/>
<dbReference type="InterPro" id="IPR050794">
    <property type="entry name" value="CPA2_transporter"/>
</dbReference>
<evidence type="ECO:0000313" key="10">
    <source>
        <dbReference type="Proteomes" id="UP001596380"/>
    </source>
</evidence>
<evidence type="ECO:0000256" key="5">
    <source>
        <dbReference type="ARBA" id="ARBA00023065"/>
    </source>
</evidence>
<feature type="transmembrane region" description="Helical" evidence="7">
    <location>
        <begin position="366"/>
        <end position="385"/>
    </location>
</feature>
<feature type="transmembrane region" description="Helical" evidence="7">
    <location>
        <begin position="81"/>
        <end position="101"/>
    </location>
</feature>
<dbReference type="PANTHER" id="PTHR32468">
    <property type="entry name" value="CATION/H + ANTIPORTER"/>
    <property type="match status" value="1"/>
</dbReference>
<feature type="transmembrane region" description="Helical" evidence="7">
    <location>
        <begin position="332"/>
        <end position="354"/>
    </location>
</feature>
<evidence type="ECO:0000313" key="9">
    <source>
        <dbReference type="EMBL" id="MFC6883264.1"/>
    </source>
</evidence>
<dbReference type="PANTHER" id="PTHR32468:SF0">
    <property type="entry name" value="K(+)_H(+) ANTIPORTER 1"/>
    <property type="match status" value="1"/>
</dbReference>
<sequence length="440" mass="46864">MHAHVIAAAGTDKNLDLVLKVLPAMVVILIVSALCGRIAQRLWQPRVLGEMVAGILLGPTLFGWLWPDAQAKIFSPEVKPILYVLSTIGLTFYMFLVGAGMDHGGEGGEKLGVLRPAVLALSGILPAMVLGAGTGLLLWETLSRDDVGRWLFAAFIGGALCITAFPMLARILYERDLQNTRIGRLSLMAGGVDDAMAWCLLAVLSAVHLGSGLGSAAKTIGLSVVFVLVMLTVVARGLKIFGRRVLAAGQVSNGAMYVIVLVPLTAGWLTDWIGIYSVFGGFIAGLAMPRDPAFRQMVHGRMMDVVSTLLLPVFFTFSGLNTELSGLGGGTMLLSFAAILAAGFAGKYFGCAFAMRGLGFGWRESYAVGSLMNARGLMILIFINIGLAQGMITHQVFAMLVMVAVITTATALPLYLLALPKKYEESQREPRSDERELAAA</sequence>
<keyword evidence="6 7" id="KW-0472">Membrane</keyword>
<reference evidence="10" key="1">
    <citation type="journal article" date="2019" name="Int. J. Syst. Evol. Microbiol.">
        <title>The Global Catalogue of Microorganisms (GCM) 10K type strain sequencing project: providing services to taxonomists for standard genome sequencing and annotation.</title>
        <authorList>
            <consortium name="The Broad Institute Genomics Platform"/>
            <consortium name="The Broad Institute Genome Sequencing Center for Infectious Disease"/>
            <person name="Wu L."/>
            <person name="Ma J."/>
        </authorList>
    </citation>
    <scope>NUCLEOTIDE SEQUENCE [LARGE SCALE GENOMIC DNA]</scope>
    <source>
        <strain evidence="10">JCM 3369</strain>
    </source>
</reference>
<accession>A0ABW2CN90</accession>
<keyword evidence="10" id="KW-1185">Reference proteome</keyword>
<dbReference type="InterPro" id="IPR038770">
    <property type="entry name" value="Na+/solute_symporter_sf"/>
</dbReference>
<feature type="transmembrane region" description="Helical" evidence="7">
    <location>
        <begin position="272"/>
        <end position="289"/>
    </location>
</feature>
<evidence type="ECO:0000256" key="7">
    <source>
        <dbReference type="SAM" id="Phobius"/>
    </source>
</evidence>
<protein>
    <submittedName>
        <fullName evidence="9">Cation:proton antiporter</fullName>
    </submittedName>
</protein>
<keyword evidence="2" id="KW-0813">Transport</keyword>
<keyword evidence="5" id="KW-0406">Ion transport</keyword>
<dbReference type="Gene3D" id="1.20.1530.20">
    <property type="match status" value="1"/>
</dbReference>
<feature type="transmembrane region" description="Helical" evidence="7">
    <location>
        <begin position="47"/>
        <end position="66"/>
    </location>
</feature>
<feature type="transmembrane region" description="Helical" evidence="7">
    <location>
        <begin position="150"/>
        <end position="173"/>
    </location>
</feature>